<keyword evidence="2" id="KW-1185">Reference proteome</keyword>
<proteinExistence type="predicted"/>
<protein>
    <submittedName>
        <fullName evidence="1">Uncharacterized protein</fullName>
    </submittedName>
</protein>
<accession>A0ACC2UPD8</accession>
<organism evidence="1 2">
    <name type="scientific">Entomophthora muscae</name>
    <dbReference type="NCBI Taxonomy" id="34485"/>
    <lineage>
        <taxon>Eukaryota</taxon>
        <taxon>Fungi</taxon>
        <taxon>Fungi incertae sedis</taxon>
        <taxon>Zoopagomycota</taxon>
        <taxon>Entomophthoromycotina</taxon>
        <taxon>Entomophthoromycetes</taxon>
        <taxon>Entomophthorales</taxon>
        <taxon>Entomophthoraceae</taxon>
        <taxon>Entomophthora</taxon>
    </lineage>
</organism>
<dbReference type="EMBL" id="QTSX02000101">
    <property type="protein sequence ID" value="KAJ9088634.1"/>
    <property type="molecule type" value="Genomic_DNA"/>
</dbReference>
<dbReference type="Proteomes" id="UP001165960">
    <property type="component" value="Unassembled WGS sequence"/>
</dbReference>
<evidence type="ECO:0000313" key="2">
    <source>
        <dbReference type="Proteomes" id="UP001165960"/>
    </source>
</evidence>
<sequence length="228" mass="25874">MMLPKSSQWGPLGYKWLVWLLLVQSLTASLSFVTRADSGSPPPNYLDKLWRQVVPGVWYTTIPLSQNPPITEEPQVMGASLPTPSLFHPLASFFLLSYLGAYFLLGRFDPLLGQYRLIGELFHMGMVSFPIGSLITGLNPSAAIHLLGGMFPSRWVPETLHQILPNGDTVPYALSMQKIDTILIYHRDLGHTHSRNLHEYLKTRYWWSNMLDDIKAILEQCEVCEKYA</sequence>
<comment type="caution">
    <text evidence="1">The sequence shown here is derived from an EMBL/GenBank/DDBJ whole genome shotgun (WGS) entry which is preliminary data.</text>
</comment>
<evidence type="ECO:0000313" key="1">
    <source>
        <dbReference type="EMBL" id="KAJ9088634.1"/>
    </source>
</evidence>
<name>A0ACC2UPD8_9FUNG</name>
<reference evidence="1" key="1">
    <citation type="submission" date="2022-04" db="EMBL/GenBank/DDBJ databases">
        <title>Genome of the entomopathogenic fungus Entomophthora muscae.</title>
        <authorList>
            <person name="Elya C."/>
            <person name="Lovett B.R."/>
            <person name="Lee E."/>
            <person name="Macias A.M."/>
            <person name="Hajek A.E."/>
            <person name="De Bivort B.L."/>
            <person name="Kasson M.T."/>
            <person name="De Fine Licht H.H."/>
            <person name="Stajich J.E."/>
        </authorList>
    </citation>
    <scope>NUCLEOTIDE SEQUENCE</scope>
    <source>
        <strain evidence="1">Berkeley</strain>
    </source>
</reference>
<gene>
    <name evidence="1" type="ORF">DSO57_1021114</name>
</gene>